<dbReference type="PANTHER" id="PTHR10773">
    <property type="entry name" value="DNA-DIRECTED RNA POLYMERASES I, II, AND III SUBUNIT RPABC2"/>
    <property type="match status" value="1"/>
</dbReference>
<feature type="region of interest" description="Disordered" evidence="1">
    <location>
        <begin position="177"/>
        <end position="199"/>
    </location>
</feature>
<name>A0ABN8ASW4_CHISP</name>
<evidence type="ECO:0000256" key="1">
    <source>
        <dbReference type="SAM" id="MobiDB-lite"/>
    </source>
</evidence>
<feature type="compositionally biased region" description="Polar residues" evidence="1">
    <location>
        <begin position="367"/>
        <end position="380"/>
    </location>
</feature>
<accession>A0ABN8ASW4</accession>
<feature type="compositionally biased region" description="Basic residues" evidence="1">
    <location>
        <begin position="102"/>
        <end position="113"/>
    </location>
</feature>
<keyword evidence="3" id="KW-1185">Reference proteome</keyword>
<feature type="compositionally biased region" description="Polar residues" evidence="1">
    <location>
        <begin position="114"/>
        <end position="131"/>
    </location>
</feature>
<proteinExistence type="predicted"/>
<reference evidence="2" key="1">
    <citation type="submission" date="2021-12" db="EMBL/GenBank/DDBJ databases">
        <authorList>
            <person name="King R."/>
        </authorList>
    </citation>
    <scope>NUCLEOTIDE SEQUENCE</scope>
</reference>
<dbReference type="EMBL" id="OU963905">
    <property type="protein sequence ID" value="CAH0398941.1"/>
    <property type="molecule type" value="Genomic_DNA"/>
</dbReference>
<dbReference type="PANTHER" id="PTHR10773:SF19">
    <property type="match status" value="1"/>
</dbReference>
<feature type="region of interest" description="Disordered" evidence="1">
    <location>
        <begin position="325"/>
        <end position="401"/>
    </location>
</feature>
<organism evidence="2 3">
    <name type="scientific">Chilo suppressalis</name>
    <name type="common">Asiatic rice borer moth</name>
    <dbReference type="NCBI Taxonomy" id="168631"/>
    <lineage>
        <taxon>Eukaryota</taxon>
        <taxon>Metazoa</taxon>
        <taxon>Ecdysozoa</taxon>
        <taxon>Arthropoda</taxon>
        <taxon>Hexapoda</taxon>
        <taxon>Insecta</taxon>
        <taxon>Pterygota</taxon>
        <taxon>Neoptera</taxon>
        <taxon>Endopterygota</taxon>
        <taxon>Lepidoptera</taxon>
        <taxon>Glossata</taxon>
        <taxon>Ditrysia</taxon>
        <taxon>Pyraloidea</taxon>
        <taxon>Crambidae</taxon>
        <taxon>Crambinae</taxon>
        <taxon>Chilo</taxon>
    </lineage>
</organism>
<protein>
    <submittedName>
        <fullName evidence="2">Uncharacterized protein</fullName>
    </submittedName>
</protein>
<evidence type="ECO:0000313" key="3">
    <source>
        <dbReference type="Proteomes" id="UP001153292"/>
    </source>
</evidence>
<sequence length="649" mass="74617">MQESEIESEENDQNSYFVSDEVTYLKDSGKEPSINTLIQQDLMQFQLPKPTLGSAYFISSSRTDSPISEEILPFSQNPMLNAKDSCSNYDLGKYSPEIVPNPKRRRRRTKKPKSNQMAQENESLQQLNKPQVNKVDCHSSNVNAPKDFVLDNEGSVIISPEIIPAKKQCSIQIKPTNTFQKSSSPDVEIKDQTKSSQSQALIEKQHNIDYHITDTNNSTPQPEKNNQRSSTLIPISIITVNAPHSSSFDVIVDELPLDLSMKEYITQDNINNNHQHLSICEGKMPIPPVSLTFHTPSSLISLSLAAISKESLSLLVHSSNDVSATVGKESCPIPSTSRADLVSPRPSFHFDDPWDGDFSPDDGDTDYQPSEQLNTSNDSLTLEPVDETRVKRKRAKRGKANKENWTYNQNKIKRMKGDSYSGRRKTEDGKIVFDLEKNERSVQPRCDHNDRCKYFECYKLTEEGRNMLFKKYWKLSWETKKIWVQQTVQKQGVSIRKCSGNSFRRGNTFKYSFNVLGEKYKVCKKMYLNTLNIGEWSVHNCTKNEDRNEVASESEKTRRNNGVKAFEDIGRNHAKEFLNNLPKLESHYCRKTTSKLYLEQIWQSKEQLYREYVKQLSDKGINEYKVSQKIFFQEFDAMFVTLFTKKRPM</sequence>
<gene>
    <name evidence="2" type="ORF">CHILSU_LOCUS2067</name>
</gene>
<dbReference type="Proteomes" id="UP001153292">
    <property type="component" value="Chromosome 12"/>
</dbReference>
<feature type="compositionally biased region" description="Acidic residues" evidence="1">
    <location>
        <begin position="353"/>
        <end position="365"/>
    </location>
</feature>
<feature type="compositionally biased region" description="Basic residues" evidence="1">
    <location>
        <begin position="390"/>
        <end position="399"/>
    </location>
</feature>
<feature type="region of interest" description="Disordered" evidence="1">
    <location>
        <begin position="91"/>
        <end position="138"/>
    </location>
</feature>
<evidence type="ECO:0000313" key="2">
    <source>
        <dbReference type="EMBL" id="CAH0398941.1"/>
    </source>
</evidence>